<keyword evidence="3" id="KW-1185">Reference proteome</keyword>
<keyword evidence="1" id="KW-0732">Signal</keyword>
<dbReference type="Gene3D" id="2.60.20.10">
    <property type="entry name" value="Crystallins"/>
    <property type="match status" value="1"/>
</dbReference>
<proteinExistence type="predicted"/>
<name>A0A3N2D171_9MICO</name>
<evidence type="ECO:0000313" key="3">
    <source>
        <dbReference type="Proteomes" id="UP000275356"/>
    </source>
</evidence>
<reference evidence="2 3" key="1">
    <citation type="submission" date="2018-11" db="EMBL/GenBank/DDBJ databases">
        <title>Sequencing the genomes of 1000 actinobacteria strains.</title>
        <authorList>
            <person name="Klenk H.-P."/>
        </authorList>
    </citation>
    <scope>NUCLEOTIDE SEQUENCE [LARGE SCALE GENOMIC DNA]</scope>
    <source>
        <strain evidence="2 3">DSM 13521</strain>
    </source>
</reference>
<feature type="chain" id="PRO_5018184000" evidence="1">
    <location>
        <begin position="33"/>
        <end position="147"/>
    </location>
</feature>
<dbReference type="Proteomes" id="UP000275356">
    <property type="component" value="Unassembled WGS sequence"/>
</dbReference>
<gene>
    <name evidence="2" type="ORF">EDD28_2810</name>
</gene>
<protein>
    <submittedName>
        <fullName evidence="2">Peptidase inhibitor family I36</fullName>
    </submittedName>
</protein>
<dbReference type="AlphaFoldDB" id="A0A3N2D171"/>
<feature type="signal peptide" evidence="1">
    <location>
        <begin position="1"/>
        <end position="32"/>
    </location>
</feature>
<dbReference type="Pfam" id="PF03995">
    <property type="entry name" value="Inhibitor_I36"/>
    <property type="match status" value="1"/>
</dbReference>
<evidence type="ECO:0000256" key="1">
    <source>
        <dbReference type="SAM" id="SignalP"/>
    </source>
</evidence>
<comment type="caution">
    <text evidence="2">The sequence shown here is derived from an EMBL/GenBank/DDBJ whole genome shotgun (WGS) entry which is preliminary data.</text>
</comment>
<dbReference type="EMBL" id="RKHQ01000002">
    <property type="protein sequence ID" value="ROR93398.1"/>
    <property type="molecule type" value="Genomic_DNA"/>
</dbReference>
<sequence>MMGTKTRRVIAQAAAAALLVGGGVVLASPAQAASSHCSVGYFCIWRDKDFQTDGVGTSLKSIYYSLANYAGSYYSGTSFSANDSASSFWNRSGTSQSVYIYKYADAGGVSFKVPAGSGRNNLATSLDPALWNDTISSAYFQAYDPHH</sequence>
<accession>A0A3N2D171</accession>
<organism evidence="2 3">
    <name type="scientific">Salana multivorans</name>
    <dbReference type="NCBI Taxonomy" id="120377"/>
    <lineage>
        <taxon>Bacteria</taxon>
        <taxon>Bacillati</taxon>
        <taxon>Actinomycetota</taxon>
        <taxon>Actinomycetes</taxon>
        <taxon>Micrococcales</taxon>
        <taxon>Beutenbergiaceae</taxon>
        <taxon>Salana</taxon>
    </lineage>
</organism>
<evidence type="ECO:0000313" key="2">
    <source>
        <dbReference type="EMBL" id="ROR93398.1"/>
    </source>
</evidence>